<comment type="caution">
    <text evidence="1">The sequence shown here is derived from an EMBL/GenBank/DDBJ whole genome shotgun (WGS) entry which is preliminary data.</text>
</comment>
<dbReference type="PANTHER" id="PTHR46018:SF2">
    <property type="entry name" value="ZINC PHOSPHODIESTERASE ELAC PROTEIN 1"/>
    <property type="match status" value="1"/>
</dbReference>
<organism evidence="1 2">
    <name type="scientific">Persephonella atlantica</name>
    <dbReference type="NCBI Taxonomy" id="2699429"/>
    <lineage>
        <taxon>Bacteria</taxon>
        <taxon>Pseudomonadati</taxon>
        <taxon>Aquificota</taxon>
        <taxon>Aquificia</taxon>
        <taxon>Aquificales</taxon>
        <taxon>Hydrogenothermaceae</taxon>
        <taxon>Persephonella</taxon>
    </lineage>
</organism>
<dbReference type="InterPro" id="IPR036866">
    <property type="entry name" value="RibonucZ/Hydroxyglut_hydro"/>
</dbReference>
<dbReference type="Gene3D" id="3.60.15.10">
    <property type="entry name" value="Ribonuclease Z/Hydroxyacylglutathione hydrolase-like"/>
    <property type="match status" value="1"/>
</dbReference>
<protein>
    <submittedName>
        <fullName evidence="1">Ribonuclease Z</fullName>
    </submittedName>
</protein>
<reference evidence="1 2" key="1">
    <citation type="journal article" date="2021" name="Syst. Appl. Microbiol.">
        <title>Persephonella atlantica sp. nov.: How to adapt to physico-chemical gradients in high temperature hydrothermal habitats.</title>
        <authorList>
            <person name="Francois D.X."/>
            <person name="Godfroy A."/>
            <person name="Mathien C."/>
            <person name="Aube J."/>
            <person name="Cathalot C."/>
            <person name="Lesongeur F."/>
            <person name="L'Haridon S."/>
            <person name="Philippon X."/>
            <person name="Roussel E.G."/>
        </authorList>
    </citation>
    <scope>NUCLEOTIDE SEQUENCE [LARGE SCALE GENOMIC DNA]</scope>
    <source>
        <strain evidence="1 2">MO1340</strain>
    </source>
</reference>
<dbReference type="SUPFAM" id="SSF56281">
    <property type="entry name" value="Metallo-hydrolase/oxidoreductase"/>
    <property type="match status" value="1"/>
</dbReference>
<dbReference type="EMBL" id="JAACYA010000002">
    <property type="protein sequence ID" value="MBK3332867.1"/>
    <property type="molecule type" value="Genomic_DNA"/>
</dbReference>
<evidence type="ECO:0000313" key="1">
    <source>
        <dbReference type="EMBL" id="MBK3332867.1"/>
    </source>
</evidence>
<sequence length="327" mass="38777">MGKPRLKHYLINDKHEDPGIVIEIDSLGEYLLFDIGNIRKLDRHLIKKINKIFITHTHMDHFIGFDSLLRNKLGKEQTVEVFGISPLADNVYCKLQGYTWNLVEYEPRLVFRLTQYNEGLLETFQYDIKKKFAKDFISEKKAESDIIYENPFYRVRYAVLDHKIPVMGYSFEYKDRLLLKKDKINQLPLKGREIGEFKQFLEDENNIGKEFIIDGKSFRWEQLREQFSYIQKGIKISYITDVVFSQENVEKIINLVKGSDVLYCESVFLSEDKEQASKVYHLTTDQTAFIAKEAEVKKLVVFHFSRRYGNNREKILEEIRQLFPEVE</sequence>
<dbReference type="Proteomes" id="UP000772812">
    <property type="component" value="Unassembled WGS sequence"/>
</dbReference>
<keyword evidence="2" id="KW-1185">Reference proteome</keyword>
<evidence type="ECO:0000313" key="2">
    <source>
        <dbReference type="Proteomes" id="UP000772812"/>
    </source>
</evidence>
<name>A0ABS1GIW7_9AQUI</name>
<accession>A0ABS1GIW7</accession>
<gene>
    <name evidence="1" type="ORF">GWK41_07280</name>
</gene>
<dbReference type="RefSeq" id="WP_200674273.1">
    <property type="nucleotide sequence ID" value="NZ_JAACYA010000002.1"/>
</dbReference>
<proteinExistence type="predicted"/>
<dbReference type="PANTHER" id="PTHR46018">
    <property type="entry name" value="ZINC PHOSPHODIESTERASE ELAC PROTEIN 1"/>
    <property type="match status" value="1"/>
</dbReference>